<sequence length="108" mass="11231">MSVTSAGAGTRPTLVLKVTGSRNRKATIAVTVGGVGGTTTSGEHRIPWTKTIPESADTEAYLGLTVVSDETPQELTCSIERRDGGQVELLKTATTEVAAFAMASCDVF</sequence>
<evidence type="ECO:0000313" key="2">
    <source>
        <dbReference type="Proteomes" id="UP000646749"/>
    </source>
</evidence>
<proteinExistence type="predicted"/>
<reference evidence="1 2" key="1">
    <citation type="submission" date="2021-01" db="EMBL/GenBank/DDBJ databases">
        <title>Whole genome shotgun sequence of Plantactinospora endophytica NBRC 110450.</title>
        <authorList>
            <person name="Komaki H."/>
            <person name="Tamura T."/>
        </authorList>
    </citation>
    <scope>NUCLEOTIDE SEQUENCE [LARGE SCALE GENOMIC DNA]</scope>
    <source>
        <strain evidence="1 2">NBRC 110450</strain>
    </source>
</reference>
<keyword evidence="2" id="KW-1185">Reference proteome</keyword>
<gene>
    <name evidence="1" type="ORF">Pen02_82800</name>
</gene>
<protein>
    <recommendedName>
        <fullName evidence="3">MmpS family membrane protein</fullName>
    </recommendedName>
</protein>
<dbReference type="EMBL" id="BONW01000062">
    <property type="protein sequence ID" value="GIG93344.1"/>
    <property type="molecule type" value="Genomic_DNA"/>
</dbReference>
<evidence type="ECO:0000313" key="1">
    <source>
        <dbReference type="EMBL" id="GIG93344.1"/>
    </source>
</evidence>
<name>A0ABQ4EF79_9ACTN</name>
<dbReference type="Gene3D" id="2.60.40.2880">
    <property type="entry name" value="MmpS1-5, C-terminal soluble domain"/>
    <property type="match status" value="1"/>
</dbReference>
<organism evidence="1 2">
    <name type="scientific">Plantactinospora endophytica</name>
    <dbReference type="NCBI Taxonomy" id="673535"/>
    <lineage>
        <taxon>Bacteria</taxon>
        <taxon>Bacillati</taxon>
        <taxon>Actinomycetota</taxon>
        <taxon>Actinomycetes</taxon>
        <taxon>Micromonosporales</taxon>
        <taxon>Micromonosporaceae</taxon>
        <taxon>Plantactinospora</taxon>
    </lineage>
</organism>
<dbReference type="InterPro" id="IPR038468">
    <property type="entry name" value="MmpS_C"/>
</dbReference>
<dbReference type="RefSeq" id="WP_377476559.1">
    <property type="nucleotide sequence ID" value="NZ_JBHTIQ010000270.1"/>
</dbReference>
<comment type="caution">
    <text evidence="1">The sequence shown here is derived from an EMBL/GenBank/DDBJ whole genome shotgun (WGS) entry which is preliminary data.</text>
</comment>
<dbReference type="Proteomes" id="UP000646749">
    <property type="component" value="Unassembled WGS sequence"/>
</dbReference>
<accession>A0ABQ4EF79</accession>
<evidence type="ECO:0008006" key="3">
    <source>
        <dbReference type="Google" id="ProtNLM"/>
    </source>
</evidence>